<feature type="chain" id="PRO_5035594707" description="ZP domain-containing protein" evidence="1">
    <location>
        <begin position="18"/>
        <end position="130"/>
    </location>
</feature>
<evidence type="ECO:0000256" key="1">
    <source>
        <dbReference type="SAM" id="SignalP"/>
    </source>
</evidence>
<evidence type="ECO:0008006" key="4">
    <source>
        <dbReference type="Google" id="ProtNLM"/>
    </source>
</evidence>
<organism evidence="2 3">
    <name type="scientific">Bursaphelenchus okinawaensis</name>
    <dbReference type="NCBI Taxonomy" id="465554"/>
    <lineage>
        <taxon>Eukaryota</taxon>
        <taxon>Metazoa</taxon>
        <taxon>Ecdysozoa</taxon>
        <taxon>Nematoda</taxon>
        <taxon>Chromadorea</taxon>
        <taxon>Rhabditida</taxon>
        <taxon>Tylenchina</taxon>
        <taxon>Tylenchomorpha</taxon>
        <taxon>Aphelenchoidea</taxon>
        <taxon>Aphelenchoididae</taxon>
        <taxon>Bursaphelenchus</taxon>
    </lineage>
</organism>
<proteinExistence type="predicted"/>
<dbReference type="Proteomes" id="UP000783686">
    <property type="component" value="Unassembled WGS sequence"/>
</dbReference>
<dbReference type="EMBL" id="CAJFCW020000003">
    <property type="protein sequence ID" value="CAG9103170.1"/>
    <property type="molecule type" value="Genomic_DNA"/>
</dbReference>
<evidence type="ECO:0000313" key="2">
    <source>
        <dbReference type="EMBL" id="CAD5214724.1"/>
    </source>
</evidence>
<dbReference type="EMBL" id="CAJFDH010000003">
    <property type="protein sequence ID" value="CAD5214724.1"/>
    <property type="molecule type" value="Genomic_DNA"/>
</dbReference>
<protein>
    <recommendedName>
        <fullName evidence="4">ZP domain-containing protein</fullName>
    </recommendedName>
</protein>
<accession>A0A811KHU1</accession>
<keyword evidence="1" id="KW-0732">Signal</keyword>
<gene>
    <name evidence="2" type="ORF">BOKJ2_LOCUS5736</name>
</gene>
<evidence type="ECO:0000313" key="3">
    <source>
        <dbReference type="Proteomes" id="UP000614601"/>
    </source>
</evidence>
<dbReference type="Proteomes" id="UP000614601">
    <property type="component" value="Unassembled WGS sequence"/>
</dbReference>
<feature type="signal peptide" evidence="1">
    <location>
        <begin position="1"/>
        <end position="17"/>
    </location>
</feature>
<sequence length="130" mass="14973">MNGIHVFLFFLGLFVNGEKILPAGGQMVYAYNLTCEGKPLTGILKFYTQDQTVDRVNLTQLYYNHYFTEPEPPSKVFVELKYKCKEECHMYEDQIIFDINVAQAGMKDMDMAELMEHHVSIACNFTLTSP</sequence>
<keyword evidence="3" id="KW-1185">Reference proteome</keyword>
<reference evidence="2" key="1">
    <citation type="submission" date="2020-09" db="EMBL/GenBank/DDBJ databases">
        <authorList>
            <person name="Kikuchi T."/>
        </authorList>
    </citation>
    <scope>NUCLEOTIDE SEQUENCE</scope>
    <source>
        <strain evidence="2">SH1</strain>
    </source>
</reference>
<comment type="caution">
    <text evidence="2">The sequence shown here is derived from an EMBL/GenBank/DDBJ whole genome shotgun (WGS) entry which is preliminary data.</text>
</comment>
<dbReference type="AlphaFoldDB" id="A0A811KHU1"/>
<dbReference type="OrthoDB" id="10423140at2759"/>
<name>A0A811KHU1_9BILA</name>